<protein>
    <recommendedName>
        <fullName evidence="1">Double-GTPase 1 domain-containing protein</fullName>
    </recommendedName>
</protein>
<dbReference type="AlphaFoldDB" id="A0A1H9K6H0"/>
<evidence type="ECO:0000259" key="1">
    <source>
        <dbReference type="Pfam" id="PF19975"/>
    </source>
</evidence>
<dbReference type="SUPFAM" id="SSF52540">
    <property type="entry name" value="P-loop containing nucleoside triphosphate hydrolases"/>
    <property type="match status" value="1"/>
</dbReference>
<dbReference type="OrthoDB" id="9758793at2"/>
<dbReference type="InterPro" id="IPR027417">
    <property type="entry name" value="P-loop_NTPase"/>
</dbReference>
<dbReference type="STRING" id="657014.SAMN04488092_11750"/>
<dbReference type="EMBL" id="FOEP01000017">
    <property type="protein sequence ID" value="SEQ94652.1"/>
    <property type="molecule type" value="Genomic_DNA"/>
</dbReference>
<feature type="domain" description="Double-GTPase 1" evidence="1">
    <location>
        <begin position="7"/>
        <end position="285"/>
    </location>
</feature>
<dbReference type="Proteomes" id="UP000198634">
    <property type="component" value="Unassembled WGS sequence"/>
</dbReference>
<dbReference type="Pfam" id="PF19975">
    <property type="entry name" value="DO-GTPase1"/>
    <property type="match status" value="1"/>
</dbReference>
<reference evidence="2 3" key="1">
    <citation type="submission" date="2016-10" db="EMBL/GenBank/DDBJ databases">
        <authorList>
            <person name="de Groot N.N."/>
        </authorList>
    </citation>
    <scope>NUCLEOTIDE SEQUENCE [LARGE SCALE GENOMIC DNA]</scope>
    <source>
        <strain evidence="2 3">DSM 22007</strain>
    </source>
</reference>
<keyword evidence="3" id="KW-1185">Reference proteome</keyword>
<accession>A0A1H9K6H0</accession>
<gene>
    <name evidence="2" type="ORF">SAMN04488092_11750</name>
</gene>
<dbReference type="InterPro" id="IPR045530">
    <property type="entry name" value="DO-GTPase1"/>
</dbReference>
<organism evidence="2 3">
    <name type="scientific">Thalassovita taeanensis</name>
    <dbReference type="NCBI Taxonomy" id="657014"/>
    <lineage>
        <taxon>Bacteria</taxon>
        <taxon>Pseudomonadati</taxon>
        <taxon>Pseudomonadota</taxon>
        <taxon>Alphaproteobacteria</taxon>
        <taxon>Rhodobacterales</taxon>
        <taxon>Roseobacteraceae</taxon>
        <taxon>Thalassovita</taxon>
    </lineage>
</organism>
<dbReference type="RefSeq" id="WP_090271100.1">
    <property type="nucleotide sequence ID" value="NZ_FOEP01000017.1"/>
</dbReference>
<name>A0A1H9K6H0_9RHOB</name>
<evidence type="ECO:0000313" key="2">
    <source>
        <dbReference type="EMBL" id="SEQ94652.1"/>
    </source>
</evidence>
<evidence type="ECO:0000313" key="3">
    <source>
        <dbReference type="Proteomes" id="UP000198634"/>
    </source>
</evidence>
<proteinExistence type="predicted"/>
<sequence>MSQKQHVILGYPDSGKTTFLAALWHILDAGSASSILLDKISGDVRYLNEIKRIWLKCEQVPRTLTSSEELVEMHVRDATTSNRSVLRLPDFSGETFLSLIADRECEEDFVSILQDSDGILFFVNADRANDALFVTDFHFPDEGSEPEQDIASERGEAAESDRVVDFDPRRMPEQTRIIDILQILQAPVLRKGRRRLVIAISAWDVVAADEVEPSEWLAREMPMLAQYLETNSELYDVRHCGISAQGGSFEGAARNQLLAVDPANRVQCRWDEKTTNDITLPLTWLNDDDA</sequence>